<evidence type="ECO:0000259" key="5">
    <source>
        <dbReference type="PROSITE" id="PS51891"/>
    </source>
</evidence>
<evidence type="ECO:0000313" key="7">
    <source>
        <dbReference type="Proteomes" id="UP000673447"/>
    </source>
</evidence>
<dbReference type="SUPFAM" id="SSF51316">
    <property type="entry name" value="Mss4-like"/>
    <property type="match status" value="1"/>
</dbReference>
<protein>
    <submittedName>
        <fullName evidence="6">GFA family protein</fullName>
    </submittedName>
</protein>
<dbReference type="Pfam" id="PF04828">
    <property type="entry name" value="GFA"/>
    <property type="match status" value="1"/>
</dbReference>
<gene>
    <name evidence="6" type="ORF">J5837_01130</name>
</gene>
<dbReference type="RefSeq" id="WP_210534881.1">
    <property type="nucleotide sequence ID" value="NZ_JAGKTC010000001.1"/>
</dbReference>
<evidence type="ECO:0000256" key="2">
    <source>
        <dbReference type="ARBA" id="ARBA00022723"/>
    </source>
</evidence>
<dbReference type="Gene3D" id="3.90.1590.10">
    <property type="entry name" value="glutathione-dependent formaldehyde- activating enzyme (gfa)"/>
    <property type="match status" value="1"/>
</dbReference>
<dbReference type="InterPro" id="IPR006913">
    <property type="entry name" value="CENP-V/GFA"/>
</dbReference>
<dbReference type="Proteomes" id="UP000673447">
    <property type="component" value="Unassembled WGS sequence"/>
</dbReference>
<dbReference type="GO" id="GO:0046872">
    <property type="term" value="F:metal ion binding"/>
    <property type="evidence" value="ECO:0007669"/>
    <property type="project" value="UniProtKB-KW"/>
</dbReference>
<proteinExistence type="inferred from homology"/>
<dbReference type="GO" id="GO:0016846">
    <property type="term" value="F:carbon-sulfur lyase activity"/>
    <property type="evidence" value="ECO:0007669"/>
    <property type="project" value="InterPro"/>
</dbReference>
<comment type="caution">
    <text evidence="6">The sequence shown here is derived from an EMBL/GenBank/DDBJ whole genome shotgun (WGS) entry which is preliminary data.</text>
</comment>
<dbReference type="InterPro" id="IPR011057">
    <property type="entry name" value="Mss4-like_sf"/>
</dbReference>
<reference evidence="6" key="2">
    <citation type="submission" date="2021-03" db="EMBL/GenBank/DDBJ databases">
        <authorList>
            <person name="Cao W."/>
        </authorList>
    </citation>
    <scope>NUCLEOTIDE SEQUENCE</scope>
    <source>
        <strain evidence="6">110414</strain>
    </source>
</reference>
<keyword evidence="3" id="KW-0862">Zinc</keyword>
<dbReference type="EMBL" id="JAGKTC010000001">
    <property type="protein sequence ID" value="MBP3983011.1"/>
    <property type="molecule type" value="Genomic_DNA"/>
</dbReference>
<reference evidence="6" key="1">
    <citation type="journal article" date="2016" name="Int. J. Syst. Evol. Microbiol.">
        <title>Pseudoxanthomonas helianthi sp. nov., isolated from roots of Jerusalem artichoke (Helianthus tuberosus).</title>
        <authorList>
            <person name="Kittiwongwattana C."/>
            <person name="Thawai C."/>
        </authorList>
    </citation>
    <scope>NUCLEOTIDE SEQUENCE</scope>
    <source>
        <strain evidence="6">110414</strain>
    </source>
</reference>
<dbReference type="PANTHER" id="PTHR33337">
    <property type="entry name" value="GFA DOMAIN-CONTAINING PROTEIN"/>
    <property type="match status" value="1"/>
</dbReference>
<dbReference type="PROSITE" id="PS51891">
    <property type="entry name" value="CENP_V_GFA"/>
    <property type="match status" value="1"/>
</dbReference>
<dbReference type="PANTHER" id="PTHR33337:SF40">
    <property type="entry name" value="CENP-V_GFA DOMAIN-CONTAINING PROTEIN-RELATED"/>
    <property type="match status" value="1"/>
</dbReference>
<evidence type="ECO:0000256" key="1">
    <source>
        <dbReference type="ARBA" id="ARBA00005495"/>
    </source>
</evidence>
<comment type="similarity">
    <text evidence="1">Belongs to the Gfa family.</text>
</comment>
<evidence type="ECO:0000256" key="4">
    <source>
        <dbReference type="ARBA" id="ARBA00023239"/>
    </source>
</evidence>
<sequence length="133" mass="14626">MSMLAGSCLCGGVRYQIDGALDSVVFCHCSRCRKVTGSAFAAVAPVPTDAFRLLHGDELLAEYESSPGVFRVFCRTCASPLYSRRPAQPDLLRMRIGTLDTDIGAPRFMHIFTGSKADWYAIHDDSPQHDTRP</sequence>
<accession>A0A941ARJ4</accession>
<dbReference type="AlphaFoldDB" id="A0A941ARJ4"/>
<evidence type="ECO:0000313" key="6">
    <source>
        <dbReference type="EMBL" id="MBP3983011.1"/>
    </source>
</evidence>
<feature type="domain" description="CENP-V/GFA" evidence="5">
    <location>
        <begin position="4"/>
        <end position="121"/>
    </location>
</feature>
<keyword evidence="2" id="KW-0479">Metal-binding</keyword>
<name>A0A941ARJ4_9GAMM</name>
<keyword evidence="7" id="KW-1185">Reference proteome</keyword>
<evidence type="ECO:0000256" key="3">
    <source>
        <dbReference type="ARBA" id="ARBA00022833"/>
    </source>
</evidence>
<keyword evidence="4" id="KW-0456">Lyase</keyword>
<organism evidence="6 7">
    <name type="scientific">Pseudoxanthomonas helianthi</name>
    <dbReference type="NCBI Taxonomy" id="1453541"/>
    <lineage>
        <taxon>Bacteria</taxon>
        <taxon>Pseudomonadati</taxon>
        <taxon>Pseudomonadota</taxon>
        <taxon>Gammaproteobacteria</taxon>
        <taxon>Lysobacterales</taxon>
        <taxon>Lysobacteraceae</taxon>
        <taxon>Pseudoxanthomonas</taxon>
    </lineage>
</organism>